<gene>
    <name evidence="2" type="ORF">GCM10010968_24650</name>
</gene>
<protein>
    <submittedName>
        <fullName evidence="2">Uncharacterized protein</fullName>
    </submittedName>
</protein>
<organism evidence="2 3">
    <name type="scientific">Agrococcus terreus</name>
    <dbReference type="NCBI Taxonomy" id="574649"/>
    <lineage>
        <taxon>Bacteria</taxon>
        <taxon>Bacillati</taxon>
        <taxon>Actinomycetota</taxon>
        <taxon>Actinomycetes</taxon>
        <taxon>Micrococcales</taxon>
        <taxon>Microbacteriaceae</taxon>
        <taxon>Agrococcus</taxon>
    </lineage>
</organism>
<dbReference type="EMBL" id="BMLM01000002">
    <property type="protein sequence ID" value="GGN88743.1"/>
    <property type="molecule type" value="Genomic_DNA"/>
</dbReference>
<keyword evidence="3" id="KW-1185">Reference proteome</keyword>
<accession>A0ABQ2KQ48</accession>
<feature type="compositionally biased region" description="Polar residues" evidence="1">
    <location>
        <begin position="1"/>
        <end position="12"/>
    </location>
</feature>
<evidence type="ECO:0000313" key="2">
    <source>
        <dbReference type="EMBL" id="GGN88743.1"/>
    </source>
</evidence>
<evidence type="ECO:0000256" key="1">
    <source>
        <dbReference type="SAM" id="MobiDB-lite"/>
    </source>
</evidence>
<dbReference type="Proteomes" id="UP000626982">
    <property type="component" value="Unassembled WGS sequence"/>
</dbReference>
<comment type="caution">
    <text evidence="2">The sequence shown here is derived from an EMBL/GenBank/DDBJ whole genome shotgun (WGS) entry which is preliminary data.</text>
</comment>
<proteinExistence type="predicted"/>
<feature type="region of interest" description="Disordered" evidence="1">
    <location>
        <begin position="1"/>
        <end position="86"/>
    </location>
</feature>
<sequence>MTTIAMTATVQSPPVAGPWPPEDPDRHDEREPEEDPQLHDDREPDERDPPNEPPPEEREPPKKLREPPPPRNEPPPREPPIERPAFAMGAGYGVPLRSGILRTSRAPGCGML</sequence>
<evidence type="ECO:0000313" key="3">
    <source>
        <dbReference type="Proteomes" id="UP000626982"/>
    </source>
</evidence>
<name>A0ABQ2KQ48_9MICO</name>
<reference evidence="3" key="1">
    <citation type="journal article" date="2019" name="Int. J. Syst. Evol. Microbiol.">
        <title>The Global Catalogue of Microorganisms (GCM) 10K type strain sequencing project: providing services to taxonomists for standard genome sequencing and annotation.</title>
        <authorList>
            <consortium name="The Broad Institute Genomics Platform"/>
            <consortium name="The Broad Institute Genome Sequencing Center for Infectious Disease"/>
            <person name="Wu L."/>
            <person name="Ma J."/>
        </authorList>
    </citation>
    <scope>NUCLEOTIDE SEQUENCE [LARGE SCALE GENOMIC DNA]</scope>
    <source>
        <strain evidence="3">CGMCC 1.6960</strain>
    </source>
</reference>
<feature type="compositionally biased region" description="Basic and acidic residues" evidence="1">
    <location>
        <begin position="23"/>
        <end position="81"/>
    </location>
</feature>